<feature type="signal peptide" evidence="1">
    <location>
        <begin position="1"/>
        <end position="22"/>
    </location>
</feature>
<evidence type="ECO:0000313" key="4">
    <source>
        <dbReference type="Proteomes" id="UP000305730"/>
    </source>
</evidence>
<evidence type="ECO:0000256" key="1">
    <source>
        <dbReference type="SAM" id="SignalP"/>
    </source>
</evidence>
<keyword evidence="4" id="KW-1185">Reference proteome</keyword>
<dbReference type="AlphaFoldDB" id="A0A5S3XV72"/>
<dbReference type="OrthoDB" id="9810775at2"/>
<evidence type="ECO:0000313" key="5">
    <source>
        <dbReference type="Proteomes" id="UP000307706"/>
    </source>
</evidence>
<proteinExistence type="predicted"/>
<dbReference type="Proteomes" id="UP000305730">
    <property type="component" value="Unassembled WGS sequence"/>
</dbReference>
<name>A0A5S3XV72_9GAMM</name>
<dbReference type="EMBL" id="PNCK01000019">
    <property type="protein sequence ID" value="TMP44727.1"/>
    <property type="molecule type" value="Genomic_DNA"/>
</dbReference>
<reference evidence="4 5" key="2">
    <citation type="submission" date="2019-06" db="EMBL/GenBank/DDBJ databases">
        <title>Co-occurence of chitin degradation, pigmentation and bioactivity in marine Pseudoalteromonas.</title>
        <authorList>
            <person name="Sonnenschein E.C."/>
            <person name="Bech P.K."/>
        </authorList>
    </citation>
    <scope>NUCLEOTIDE SEQUENCE [LARGE SCALE GENOMIC DNA]</scope>
    <source>
        <strain evidence="5">S2231</strain>
        <strain evidence="2 4">S2233</strain>
    </source>
</reference>
<dbReference type="EMBL" id="PNCL01000018">
    <property type="protein sequence ID" value="TMP61101.1"/>
    <property type="molecule type" value="Genomic_DNA"/>
</dbReference>
<comment type="caution">
    <text evidence="3">The sequence shown here is derived from an EMBL/GenBank/DDBJ whole genome shotgun (WGS) entry which is preliminary data.</text>
</comment>
<evidence type="ECO:0000313" key="2">
    <source>
        <dbReference type="EMBL" id="TMP44727.1"/>
    </source>
</evidence>
<gene>
    <name evidence="3" type="ORF">CWB96_04960</name>
    <name evidence="2" type="ORF">CWB97_05825</name>
</gene>
<dbReference type="Proteomes" id="UP000307706">
    <property type="component" value="Unassembled WGS sequence"/>
</dbReference>
<feature type="chain" id="PRO_5024301841" evidence="1">
    <location>
        <begin position="23"/>
        <end position="252"/>
    </location>
</feature>
<reference evidence="4 5" key="1">
    <citation type="submission" date="2017-12" db="EMBL/GenBank/DDBJ databases">
        <authorList>
            <person name="Paulsen S."/>
            <person name="Gram L.K."/>
        </authorList>
    </citation>
    <scope>NUCLEOTIDE SEQUENCE [LARGE SCALE GENOMIC DNA]</scope>
    <source>
        <strain evidence="3 5">S2231</strain>
        <strain evidence="2 4">S2233</strain>
    </source>
</reference>
<sequence length="252" mass="29157">MKYLAFVVFIICSTFIHTSAQAFGNNKPQSLLELLAYAESAKHLIEDGAFDEALERLKWLDDNGTRISYRFYNFKRSSVYTTWWDLALQYNRAGSAYERKLASTLKHLIIAPQQCETFDTSIWLSQTPEQEQHLLAQMTALNAQYNGSLHRCWNGEAEYLAIKYINHDLLERYSQDILYGFIHNVIVKVTRAYEQCNFVDDKAQCQTKVKAYLTETSRLYQAVAMDRDDLQLAGLIGGETLKLLLKWQNQPN</sequence>
<protein>
    <submittedName>
        <fullName evidence="3">Uncharacterized protein</fullName>
    </submittedName>
</protein>
<keyword evidence="1" id="KW-0732">Signal</keyword>
<evidence type="ECO:0000313" key="3">
    <source>
        <dbReference type="EMBL" id="TMP61101.1"/>
    </source>
</evidence>
<dbReference type="RefSeq" id="WP_138595688.1">
    <property type="nucleotide sequence ID" value="NZ_PNCK01000019.1"/>
</dbReference>
<accession>A0A5S3XV72</accession>
<reference evidence="3" key="3">
    <citation type="submission" date="2019-09" db="EMBL/GenBank/DDBJ databases">
        <title>Co-occurence of chitin degradation, pigmentation and bioactivity in marine Pseudoalteromonas.</title>
        <authorList>
            <person name="Sonnenschein E.C."/>
            <person name="Bech P.K."/>
        </authorList>
    </citation>
    <scope>NUCLEOTIDE SEQUENCE</scope>
    <source>
        <strain evidence="3">S2231</strain>
    </source>
</reference>
<organism evidence="3 5">
    <name type="scientific">Pseudoalteromonas citrea</name>
    <dbReference type="NCBI Taxonomy" id="43655"/>
    <lineage>
        <taxon>Bacteria</taxon>
        <taxon>Pseudomonadati</taxon>
        <taxon>Pseudomonadota</taxon>
        <taxon>Gammaproteobacteria</taxon>
        <taxon>Alteromonadales</taxon>
        <taxon>Pseudoalteromonadaceae</taxon>
        <taxon>Pseudoalteromonas</taxon>
    </lineage>
</organism>